<dbReference type="SMART" id="SM00974">
    <property type="entry name" value="T5orf172"/>
    <property type="match status" value="1"/>
</dbReference>
<sequence length="469" mass="55894">MELLILIVCIYLISVIRNNKKLRDNGIRNFKDLENKKSKLEEEIKDLNNLYENNKREYNNFKEETKKVVIMEKSEEIEKEIKKKEDELKELKDKRYHIERDIKDLETHFQKINAQDLGLAPTSFEFEKSETYKEKLKNIRLQEADLLRKVKNKKGQNITIYQNDLIRLLYNSFNTYCDYNLTKLTFKSYPTRKKQIQTMFNKLNRISNQQIQIDEKALDYKFQELDASYAYYKLKEEEKEALRQQREEEAENKRAQKELEAKQAKLDKEIDALNIAKDKINEKLISAKDDEIEALKLELQKLENEISGLKDEKTDIDYRVENTGAGYVYIISNVGSFGNEVYKIGVTRRLDPYQRIQELSSASVPFKFDVHAMIFSYQAYQLENELHKYFDKQRINKVNNRKEFFNIKLEDIKKVLDLHKELTFDFNPEFEAEEFRETLELKGEDPDTLGFYKIMKGIPMLKNTGLKID</sequence>
<comment type="caution">
    <text evidence="3">The sequence shown here is derived from an EMBL/GenBank/DDBJ whole genome shotgun (WGS) entry which is preliminary data.</text>
</comment>
<feature type="domain" description="Bacteriophage T5 Orf172 DNA-binding" evidence="2">
    <location>
        <begin position="336"/>
        <end position="419"/>
    </location>
</feature>
<gene>
    <name evidence="3" type="ORF">HMPREF9246_0325</name>
</gene>
<reference evidence="3 4" key="1">
    <citation type="submission" date="2011-01" db="EMBL/GenBank/DDBJ databases">
        <authorList>
            <person name="Durkin A.S."/>
            <person name="Madupu R."/>
            <person name="Torralba M."/>
            <person name="Gillis M."/>
            <person name="Methe B."/>
            <person name="Sutton G."/>
            <person name="Nelson K.E."/>
        </authorList>
    </citation>
    <scope>NUCLEOTIDE SEQUENCE [LARGE SCALE GENOMIC DNA]</scope>
    <source>
        <strain evidence="3 4">ACS-025-V-Sch4</strain>
    </source>
</reference>
<evidence type="ECO:0000313" key="4">
    <source>
        <dbReference type="Proteomes" id="UP000005277"/>
    </source>
</evidence>
<keyword evidence="1" id="KW-0175">Coiled coil</keyword>
<dbReference type="AlphaFoldDB" id="F0H2G4"/>
<name>F0H2G4_9FIRM</name>
<accession>F0H2G4</accession>
<organism evidence="3 4">
    <name type="scientific">Anaerococcus hydrogenalis ACS-025-V-Sch4</name>
    <dbReference type="NCBI Taxonomy" id="879306"/>
    <lineage>
        <taxon>Bacteria</taxon>
        <taxon>Bacillati</taxon>
        <taxon>Bacillota</taxon>
        <taxon>Tissierellia</taxon>
        <taxon>Tissierellales</taxon>
        <taxon>Peptoniphilaceae</taxon>
        <taxon>Anaerococcus</taxon>
    </lineage>
</organism>
<evidence type="ECO:0000259" key="2">
    <source>
        <dbReference type="SMART" id="SM00974"/>
    </source>
</evidence>
<evidence type="ECO:0000313" key="3">
    <source>
        <dbReference type="EMBL" id="EGC83376.1"/>
    </source>
</evidence>
<protein>
    <recommendedName>
        <fullName evidence="2">Bacteriophage T5 Orf172 DNA-binding domain-containing protein</fullName>
    </recommendedName>
</protein>
<dbReference type="InterPro" id="IPR025280">
    <property type="entry name" value="SNIPE"/>
</dbReference>
<keyword evidence="4" id="KW-1185">Reference proteome</keyword>
<dbReference type="Pfam" id="PF13250">
    <property type="entry name" value="SNIPE"/>
    <property type="match status" value="1"/>
</dbReference>
<feature type="coiled-coil region" evidence="1">
    <location>
        <begin position="23"/>
        <end position="108"/>
    </location>
</feature>
<proteinExistence type="predicted"/>
<dbReference type="OrthoDB" id="9811665at2"/>
<dbReference type="Pfam" id="PF13455">
    <property type="entry name" value="MUG113"/>
    <property type="match status" value="1"/>
</dbReference>
<feature type="coiled-coil region" evidence="1">
    <location>
        <begin position="231"/>
        <end position="319"/>
    </location>
</feature>
<evidence type="ECO:0000256" key="1">
    <source>
        <dbReference type="SAM" id="Coils"/>
    </source>
</evidence>
<dbReference type="EMBL" id="AEXN01000033">
    <property type="protein sequence ID" value="EGC83376.1"/>
    <property type="molecule type" value="Genomic_DNA"/>
</dbReference>
<dbReference type="Proteomes" id="UP000005277">
    <property type="component" value="Unassembled WGS sequence"/>
</dbReference>
<dbReference type="RefSeq" id="WP_004818090.1">
    <property type="nucleotide sequence ID" value="NZ_AEXN01000033.1"/>
</dbReference>
<dbReference type="InterPro" id="IPR018306">
    <property type="entry name" value="Phage_T5_Orf172_DNA-bd"/>
</dbReference>